<feature type="compositionally biased region" description="Low complexity" evidence="1">
    <location>
        <begin position="30"/>
        <end position="41"/>
    </location>
</feature>
<evidence type="ECO:0000313" key="2">
    <source>
        <dbReference type="EMBL" id="CAB3981023.1"/>
    </source>
</evidence>
<feature type="region of interest" description="Disordered" evidence="1">
    <location>
        <begin position="96"/>
        <end position="115"/>
    </location>
</feature>
<keyword evidence="3" id="KW-1185">Reference proteome</keyword>
<feature type="compositionally biased region" description="Basic and acidic residues" evidence="1">
    <location>
        <begin position="98"/>
        <end position="115"/>
    </location>
</feature>
<dbReference type="EMBL" id="CACRXK020000346">
    <property type="protein sequence ID" value="CAB3981023.1"/>
    <property type="molecule type" value="Genomic_DNA"/>
</dbReference>
<accession>A0A7D9HHV5</accession>
<evidence type="ECO:0000313" key="3">
    <source>
        <dbReference type="Proteomes" id="UP001152795"/>
    </source>
</evidence>
<name>A0A7D9HHV5_PARCT</name>
<comment type="caution">
    <text evidence="2">The sequence shown here is derived from an EMBL/GenBank/DDBJ whole genome shotgun (WGS) entry which is preliminary data.</text>
</comment>
<organism evidence="2 3">
    <name type="scientific">Paramuricea clavata</name>
    <name type="common">Red gorgonian</name>
    <name type="synonym">Violescent sea-whip</name>
    <dbReference type="NCBI Taxonomy" id="317549"/>
    <lineage>
        <taxon>Eukaryota</taxon>
        <taxon>Metazoa</taxon>
        <taxon>Cnidaria</taxon>
        <taxon>Anthozoa</taxon>
        <taxon>Octocorallia</taxon>
        <taxon>Malacalcyonacea</taxon>
        <taxon>Plexauridae</taxon>
        <taxon>Paramuricea</taxon>
    </lineage>
</organism>
<dbReference type="AlphaFoldDB" id="A0A7D9HHV5"/>
<sequence>MSCLQQIEETDLVPIPDQPNDDLPISSGTLQQQSQSINSLQEKSIQSQGKPPATHDQILCTRSFGTQTAAVEDQTVKQPGENLPPRDFVNQLKSYKATQRDNFESLKPRHDERKI</sequence>
<proteinExistence type="predicted"/>
<dbReference type="Proteomes" id="UP001152795">
    <property type="component" value="Unassembled WGS sequence"/>
</dbReference>
<evidence type="ECO:0000256" key="1">
    <source>
        <dbReference type="SAM" id="MobiDB-lite"/>
    </source>
</evidence>
<gene>
    <name evidence="2" type="ORF">PACLA_8A066483</name>
</gene>
<reference evidence="2" key="1">
    <citation type="submission" date="2020-04" db="EMBL/GenBank/DDBJ databases">
        <authorList>
            <person name="Alioto T."/>
            <person name="Alioto T."/>
            <person name="Gomez Garrido J."/>
        </authorList>
    </citation>
    <scope>NUCLEOTIDE SEQUENCE</scope>
    <source>
        <strain evidence="2">A484AB</strain>
    </source>
</reference>
<feature type="region of interest" description="Disordered" evidence="1">
    <location>
        <begin position="1"/>
        <end position="56"/>
    </location>
</feature>
<protein>
    <submittedName>
        <fullName evidence="2">Uncharacterized protein</fullName>
    </submittedName>
</protein>